<evidence type="ECO:0000259" key="2">
    <source>
        <dbReference type="Pfam" id="PF00582"/>
    </source>
</evidence>
<feature type="domain" description="UspA" evidence="2">
    <location>
        <begin position="164"/>
        <end position="285"/>
    </location>
</feature>
<dbReference type="AlphaFoldDB" id="A0A9J6PHR7"/>
<proteinExistence type="inferred from homology"/>
<dbReference type="PRINTS" id="PR01438">
    <property type="entry name" value="UNVRSLSTRESS"/>
</dbReference>
<name>A0A9J6PHR7_9PROT</name>
<comment type="similarity">
    <text evidence="1">Belongs to the universal stress protein A family.</text>
</comment>
<dbReference type="Pfam" id="PF00582">
    <property type="entry name" value="Usp"/>
    <property type="match status" value="1"/>
</dbReference>
<dbReference type="PANTHER" id="PTHR46268">
    <property type="entry name" value="STRESS RESPONSE PROTEIN NHAX"/>
    <property type="match status" value="1"/>
</dbReference>
<dbReference type="PANTHER" id="PTHR46268:SF15">
    <property type="entry name" value="UNIVERSAL STRESS PROTEIN HP_0031"/>
    <property type="match status" value="1"/>
</dbReference>
<dbReference type="SUPFAM" id="SSF52402">
    <property type="entry name" value="Adenine nucleotide alpha hydrolases-like"/>
    <property type="match status" value="2"/>
</dbReference>
<accession>A0A9J6PHR7</accession>
<sequence length="288" mass="30266">MPFKNLIHVIDPDTAAGSAAAYAAGLARAHQAHLTGLVIELEPGMPVHASASVAVAAGLTEVDMRLWEQMQEREKERAEKAAEAFKGAVDSADLSVEVRRHVATGGDMPDVVAVNARHADVSILPAPRDRDDFLGREVIEETLFSSGRPVIVVPEGSSAAADAKTVVIGWDGGREAARAVNDAMPILEKAQTVYVVTIDAQATRDGVGADPGADISTHLARHGVKVTLEHRESSGLSIGEALAEAAKGLGADIVVMGGYGHSRMRQMILGGTTRTLLDMPPLPVFLSH</sequence>
<gene>
    <name evidence="3" type="ORF">NJQ99_13135</name>
</gene>
<evidence type="ECO:0000313" key="3">
    <source>
        <dbReference type="EMBL" id="MCP1337360.1"/>
    </source>
</evidence>
<comment type="caution">
    <text evidence="3">The sequence shown here is derived from an EMBL/GenBank/DDBJ whole genome shotgun (WGS) entry which is preliminary data.</text>
</comment>
<protein>
    <submittedName>
        <fullName evidence="3">Universal stress protein</fullName>
    </submittedName>
</protein>
<dbReference type="CDD" id="cd00293">
    <property type="entry name" value="USP-like"/>
    <property type="match status" value="1"/>
</dbReference>
<reference evidence="3" key="1">
    <citation type="submission" date="2022-06" db="EMBL/GenBank/DDBJ databases">
        <title>Isolation and Genomics of Futiania mangrovii gen. nov., sp. nov., a Rare and Metabolically-versatile member in the Class Alphaproteobacteria.</title>
        <authorList>
            <person name="Liu L."/>
            <person name="Huang W.-C."/>
            <person name="Pan J."/>
            <person name="Li J."/>
            <person name="Huang Y."/>
            <person name="Du H."/>
            <person name="Liu Y."/>
            <person name="Li M."/>
        </authorList>
    </citation>
    <scope>NUCLEOTIDE SEQUENCE</scope>
    <source>
        <strain evidence="3">FT118</strain>
    </source>
</reference>
<dbReference type="InterPro" id="IPR006016">
    <property type="entry name" value="UspA"/>
</dbReference>
<evidence type="ECO:0000313" key="4">
    <source>
        <dbReference type="Proteomes" id="UP001055804"/>
    </source>
</evidence>
<dbReference type="Gene3D" id="3.40.50.12370">
    <property type="match status" value="1"/>
</dbReference>
<evidence type="ECO:0000256" key="1">
    <source>
        <dbReference type="ARBA" id="ARBA00008791"/>
    </source>
</evidence>
<organism evidence="3 4">
    <name type="scientific">Futiania mangrovi</name>
    <dbReference type="NCBI Taxonomy" id="2959716"/>
    <lineage>
        <taxon>Bacteria</taxon>
        <taxon>Pseudomonadati</taxon>
        <taxon>Pseudomonadota</taxon>
        <taxon>Alphaproteobacteria</taxon>
        <taxon>Futianiales</taxon>
        <taxon>Futianiaceae</taxon>
        <taxon>Futiania</taxon>
    </lineage>
</organism>
<dbReference type="EMBL" id="JAMZFT010000003">
    <property type="protein sequence ID" value="MCP1337360.1"/>
    <property type="molecule type" value="Genomic_DNA"/>
</dbReference>
<keyword evidence="4" id="KW-1185">Reference proteome</keyword>
<dbReference type="RefSeq" id="WP_269333328.1">
    <property type="nucleotide sequence ID" value="NZ_JAMZFT010000003.1"/>
</dbReference>
<dbReference type="Proteomes" id="UP001055804">
    <property type="component" value="Unassembled WGS sequence"/>
</dbReference>
<dbReference type="InterPro" id="IPR006015">
    <property type="entry name" value="Universal_stress_UspA"/>
</dbReference>